<organism evidence="10">
    <name type="scientific">Providencia stuartii</name>
    <dbReference type="NCBI Taxonomy" id="588"/>
    <lineage>
        <taxon>Bacteria</taxon>
        <taxon>Pseudomonadati</taxon>
        <taxon>Pseudomonadota</taxon>
        <taxon>Gammaproteobacteria</taxon>
        <taxon>Enterobacterales</taxon>
        <taxon>Morganellaceae</taxon>
        <taxon>Providencia</taxon>
    </lineage>
</organism>
<dbReference type="PANTHER" id="PTHR43861">
    <property type="entry name" value="TRANS-ACONITATE 2-METHYLTRANSFERASE-RELATED"/>
    <property type="match status" value="1"/>
</dbReference>
<evidence type="ECO:0000256" key="6">
    <source>
        <dbReference type="ARBA" id="ARBA00022691"/>
    </source>
</evidence>
<comment type="caution">
    <text evidence="10">The sequence shown here is derived from an EMBL/GenBank/DDBJ whole genome shotgun (WGS) entry which is preliminary data.</text>
</comment>
<dbReference type="InterPro" id="IPR029063">
    <property type="entry name" value="SAM-dependent_MTases_sf"/>
</dbReference>
<dbReference type="EC" id="2.1.1.197" evidence="3 8"/>
<dbReference type="InterPro" id="IPR013216">
    <property type="entry name" value="Methyltransf_11"/>
</dbReference>
<comment type="function">
    <text evidence="8">Converts the free carboxyl group of a malonyl-thioester to its methyl ester by transfer of a methyl group from S-adenosyl-L-methionine (SAM). It allows to synthesize pimeloyl-ACP via the fatty acid synthetic pathway.</text>
</comment>
<dbReference type="AlphaFoldDB" id="A0AAI9GED7"/>
<dbReference type="EMBL" id="ABMABF030000005">
    <property type="protein sequence ID" value="EMJ5134133.1"/>
    <property type="molecule type" value="Genomic_DNA"/>
</dbReference>
<comment type="catalytic activity">
    <reaction evidence="1 8">
        <text>malonyl-[ACP] + S-adenosyl-L-methionine = malonyl-[ACP] methyl ester + S-adenosyl-L-homocysteine</text>
        <dbReference type="Rhea" id="RHEA:17105"/>
        <dbReference type="Rhea" id="RHEA-COMP:9623"/>
        <dbReference type="Rhea" id="RHEA-COMP:9954"/>
        <dbReference type="ChEBI" id="CHEBI:57856"/>
        <dbReference type="ChEBI" id="CHEBI:59789"/>
        <dbReference type="ChEBI" id="CHEBI:78449"/>
        <dbReference type="ChEBI" id="CHEBI:78845"/>
        <dbReference type="EC" id="2.1.1.197"/>
    </reaction>
</comment>
<reference evidence="10" key="1">
    <citation type="submission" date="2024-02" db="EMBL/GenBank/DDBJ databases">
        <authorList>
            <consortium name="Clinical and Environmental Microbiology Branch: Whole genome sequencing antimicrobial resistance pathogens in the healthcare setting"/>
        </authorList>
    </citation>
    <scope>NUCLEOTIDE SEQUENCE</scope>
    <source>
        <strain evidence="10">2021GO-0154</strain>
    </source>
</reference>
<dbReference type="PANTHER" id="PTHR43861:SF1">
    <property type="entry name" value="TRANS-ACONITATE 2-METHYLTRANSFERASE"/>
    <property type="match status" value="1"/>
</dbReference>
<evidence type="ECO:0000256" key="4">
    <source>
        <dbReference type="ARBA" id="ARBA00022603"/>
    </source>
</evidence>
<comment type="similarity">
    <text evidence="8">Belongs to the methyltransferase superfamily.</text>
</comment>
<dbReference type="GO" id="GO:0009102">
    <property type="term" value="P:biotin biosynthetic process"/>
    <property type="evidence" value="ECO:0007669"/>
    <property type="project" value="UniProtKB-UniRule"/>
</dbReference>
<sequence>MVLPLSDEKQKIASAFGKAAKRYDSIAYYQQNSGHQLLDLLASAQVNLAAKKVIDVGCGTGFFSQIIKVQGAEVTALDLSSGMLDVARQKNAAKQYICADMEALPFADQTFNVVFSNLAIQWCSDLSLALTELHRVTKSGGVIVFTTLAEGSLSELSQAWARLDGYSHVNAFLSFEQITASCQPWQHQLLLQTDKLHFPDLARLLNSLKGIGATHLTAGRRGGLMTRQRLHRLESAYPMSEKGLELTYQTVFGIIYRD</sequence>
<dbReference type="GO" id="GO:0010340">
    <property type="term" value="F:carboxyl-O-methyltransferase activity"/>
    <property type="evidence" value="ECO:0007669"/>
    <property type="project" value="UniProtKB-UniRule"/>
</dbReference>
<keyword evidence="5 8" id="KW-0808">Transferase</keyword>
<evidence type="ECO:0000256" key="7">
    <source>
        <dbReference type="ARBA" id="ARBA00022756"/>
    </source>
</evidence>
<dbReference type="SUPFAM" id="SSF53335">
    <property type="entry name" value="S-adenosyl-L-methionine-dependent methyltransferases"/>
    <property type="match status" value="1"/>
</dbReference>
<keyword evidence="6 8" id="KW-0949">S-adenosyl-L-methionine</keyword>
<feature type="domain" description="Methyltransferase type 11" evidence="9">
    <location>
        <begin position="54"/>
        <end position="145"/>
    </location>
</feature>
<evidence type="ECO:0000256" key="8">
    <source>
        <dbReference type="HAMAP-Rule" id="MF_00835"/>
    </source>
</evidence>
<evidence type="ECO:0000256" key="2">
    <source>
        <dbReference type="ARBA" id="ARBA00004746"/>
    </source>
</evidence>
<dbReference type="CDD" id="cd02440">
    <property type="entry name" value="AdoMet_MTases"/>
    <property type="match status" value="1"/>
</dbReference>
<gene>
    <name evidence="8 10" type="primary">bioC</name>
    <name evidence="10" type="ORF">RG298_001845</name>
</gene>
<name>A0AAI9GED7_PROST</name>
<evidence type="ECO:0000256" key="3">
    <source>
        <dbReference type="ARBA" id="ARBA00012327"/>
    </source>
</evidence>
<dbReference type="GO" id="GO:0102130">
    <property type="term" value="F:malonyl-CoA methyltransferase activity"/>
    <property type="evidence" value="ECO:0007669"/>
    <property type="project" value="UniProtKB-EC"/>
</dbReference>
<dbReference type="HAMAP" id="MF_00835">
    <property type="entry name" value="BioC"/>
    <property type="match status" value="1"/>
</dbReference>
<dbReference type="GO" id="GO:0032259">
    <property type="term" value="P:methylation"/>
    <property type="evidence" value="ECO:0007669"/>
    <property type="project" value="UniProtKB-KW"/>
</dbReference>
<keyword evidence="7 8" id="KW-0093">Biotin biosynthesis</keyword>
<dbReference type="InterPro" id="IPR011814">
    <property type="entry name" value="BioC"/>
</dbReference>
<proteinExistence type="inferred from homology"/>
<evidence type="ECO:0000313" key="10">
    <source>
        <dbReference type="EMBL" id="EMJ5134133.1"/>
    </source>
</evidence>
<keyword evidence="4 8" id="KW-0489">Methyltransferase</keyword>
<evidence type="ECO:0000259" key="9">
    <source>
        <dbReference type="Pfam" id="PF08241"/>
    </source>
</evidence>
<dbReference type="Gene3D" id="3.40.50.150">
    <property type="entry name" value="Vaccinia Virus protein VP39"/>
    <property type="match status" value="1"/>
</dbReference>
<accession>A0AAI9GED7</accession>
<evidence type="ECO:0000256" key="5">
    <source>
        <dbReference type="ARBA" id="ARBA00022679"/>
    </source>
</evidence>
<evidence type="ECO:0000256" key="1">
    <source>
        <dbReference type="ARBA" id="ARBA00000852"/>
    </source>
</evidence>
<dbReference type="Pfam" id="PF08241">
    <property type="entry name" value="Methyltransf_11"/>
    <property type="match status" value="1"/>
</dbReference>
<dbReference type="GO" id="GO:0008757">
    <property type="term" value="F:S-adenosylmethionine-dependent methyltransferase activity"/>
    <property type="evidence" value="ECO:0007669"/>
    <property type="project" value="InterPro"/>
</dbReference>
<protein>
    <recommendedName>
        <fullName evidence="3 8">Malonyl-[acyl-carrier protein] O-methyltransferase</fullName>
        <shortName evidence="8">Malonyl-ACP O-methyltransferase</shortName>
        <ecNumber evidence="3 8">2.1.1.197</ecNumber>
    </recommendedName>
    <alternativeName>
        <fullName evidence="8">Biotin synthesis protein BioC</fullName>
    </alternativeName>
</protein>
<comment type="pathway">
    <text evidence="2 8">Cofactor biosynthesis; biotin biosynthesis.</text>
</comment>
<dbReference type="NCBIfam" id="TIGR02072">
    <property type="entry name" value="BioC"/>
    <property type="match status" value="1"/>
</dbReference>